<dbReference type="GO" id="GO:0004252">
    <property type="term" value="F:serine-type endopeptidase activity"/>
    <property type="evidence" value="ECO:0007669"/>
    <property type="project" value="InterPro"/>
</dbReference>
<keyword evidence="2" id="KW-0472">Membrane</keyword>
<dbReference type="KEGG" id="hpel:HZS54_12180"/>
<keyword evidence="2" id="KW-1133">Transmembrane helix</keyword>
<feature type="compositionally biased region" description="Acidic residues" evidence="1">
    <location>
        <begin position="1"/>
        <end position="21"/>
    </location>
</feature>
<dbReference type="EMBL" id="CP058909">
    <property type="protein sequence ID" value="QLH82324.1"/>
    <property type="molecule type" value="Genomic_DNA"/>
</dbReference>
<dbReference type="PANTHER" id="PTHR10806:SF6">
    <property type="entry name" value="SIGNAL PEPTIDASE COMPLEX CATALYTIC SUBUNIT SEC11"/>
    <property type="match status" value="1"/>
</dbReference>
<dbReference type="OrthoDB" id="4822at2157"/>
<dbReference type="AlphaFoldDB" id="A0A7D5P9Q9"/>
<evidence type="ECO:0000256" key="1">
    <source>
        <dbReference type="SAM" id="MobiDB-lite"/>
    </source>
</evidence>
<evidence type="ECO:0000313" key="3">
    <source>
        <dbReference type="EMBL" id="QLH82324.1"/>
    </source>
</evidence>
<evidence type="ECO:0000313" key="4">
    <source>
        <dbReference type="Proteomes" id="UP000509346"/>
    </source>
</evidence>
<dbReference type="GO" id="GO:0016020">
    <property type="term" value="C:membrane"/>
    <property type="evidence" value="ECO:0007669"/>
    <property type="project" value="InterPro"/>
</dbReference>
<feature type="region of interest" description="Disordered" evidence="1">
    <location>
        <begin position="1"/>
        <end position="24"/>
    </location>
</feature>
<reference evidence="3 4" key="1">
    <citation type="submission" date="2020-07" db="EMBL/GenBank/DDBJ databases">
        <title>Halosimplex litoreum sp. nov. and Halosimplex rubrum sp. nov., isolated from different salt environments.</title>
        <authorList>
            <person name="Cui H."/>
        </authorList>
    </citation>
    <scope>NUCLEOTIDE SEQUENCE [LARGE SCALE GENOMIC DNA]</scope>
    <source>
        <strain evidence="3 4">R2</strain>
    </source>
</reference>
<gene>
    <name evidence="3" type="ORF">HZS54_12180</name>
</gene>
<dbReference type="RefSeq" id="WP_179922792.1">
    <property type="nucleotide sequence ID" value="NZ_CP058909.1"/>
</dbReference>
<dbReference type="GO" id="GO:0006465">
    <property type="term" value="P:signal peptide processing"/>
    <property type="evidence" value="ECO:0007669"/>
    <property type="project" value="InterPro"/>
</dbReference>
<evidence type="ECO:0000256" key="2">
    <source>
        <dbReference type="SAM" id="Phobius"/>
    </source>
</evidence>
<dbReference type="GeneID" id="56083359"/>
<name>A0A7D5P9Q9_9EURY</name>
<dbReference type="InterPro" id="IPR001733">
    <property type="entry name" value="Peptidase_S26B"/>
</dbReference>
<dbReference type="InterPro" id="IPR019533">
    <property type="entry name" value="Peptidase_S26"/>
</dbReference>
<accession>A0A7D5P9Q9</accession>
<keyword evidence="2" id="KW-0812">Transmembrane</keyword>
<proteinExistence type="predicted"/>
<feature type="transmembrane region" description="Helical" evidence="2">
    <location>
        <begin position="48"/>
        <end position="69"/>
    </location>
</feature>
<keyword evidence="4" id="KW-1185">Reference proteome</keyword>
<sequence length="227" mass="24677">MASEEEPSEDTADSDLPESADGESSTIGLALTPVKWIGKQWYLWTRDLFIGAAIVVGIIVLATLILGIWPPMGAVSSGSMAPTIGVGDAVVFSDTDRFQPAAADQHGIVTREVGMEENYTSFGDYGTVIMFENPNAGGVEIIHRPMFYVEEGENWVKRADEEYLLDAESCSHIDSCPAPHAGYITKGDNNNYYDQAQIGQAPIKPKWVNGVVEAKVPHVGWLRVIFA</sequence>
<dbReference type="CDD" id="cd06530">
    <property type="entry name" value="S26_SPase_I"/>
    <property type="match status" value="1"/>
</dbReference>
<dbReference type="Proteomes" id="UP000509346">
    <property type="component" value="Chromosome"/>
</dbReference>
<organism evidence="3 4">
    <name type="scientific">Halosimplex pelagicum</name>
    <dbReference type="NCBI Taxonomy" id="869886"/>
    <lineage>
        <taxon>Archaea</taxon>
        <taxon>Methanobacteriati</taxon>
        <taxon>Methanobacteriota</taxon>
        <taxon>Stenosarchaea group</taxon>
        <taxon>Halobacteria</taxon>
        <taxon>Halobacteriales</taxon>
        <taxon>Haloarculaceae</taxon>
        <taxon>Halosimplex</taxon>
    </lineage>
</organism>
<dbReference type="PANTHER" id="PTHR10806">
    <property type="entry name" value="SIGNAL PEPTIDASE COMPLEX CATALYTIC SUBUNIT SEC11"/>
    <property type="match status" value="1"/>
</dbReference>
<protein>
    <submittedName>
        <fullName evidence="3">S26 family signal peptidase</fullName>
    </submittedName>
</protein>